<feature type="chain" id="PRO_5019856741" description="Copper(I)-binding protein" evidence="1">
    <location>
        <begin position="35"/>
        <end position="163"/>
    </location>
</feature>
<name>A0A495VAX8_9GAMM</name>
<dbReference type="SUPFAM" id="SSF110087">
    <property type="entry name" value="DR1885-like metal-binding protein"/>
    <property type="match status" value="1"/>
</dbReference>
<organism evidence="2 3">
    <name type="scientific">Thiocapsa rosea</name>
    <dbReference type="NCBI Taxonomy" id="69360"/>
    <lineage>
        <taxon>Bacteria</taxon>
        <taxon>Pseudomonadati</taxon>
        <taxon>Pseudomonadota</taxon>
        <taxon>Gammaproteobacteria</taxon>
        <taxon>Chromatiales</taxon>
        <taxon>Chromatiaceae</taxon>
        <taxon>Thiocapsa</taxon>
    </lineage>
</organism>
<keyword evidence="1" id="KW-0732">Signal</keyword>
<accession>A0A495VAX8</accession>
<dbReference type="AlphaFoldDB" id="A0A495VAX8"/>
<dbReference type="Pfam" id="PF04314">
    <property type="entry name" value="PCuAC"/>
    <property type="match status" value="1"/>
</dbReference>
<dbReference type="PANTHER" id="PTHR36302:SF1">
    <property type="entry name" value="COPPER CHAPERONE PCU(A)C"/>
    <property type="match status" value="1"/>
</dbReference>
<comment type="caution">
    <text evidence="2">The sequence shown here is derived from an EMBL/GenBank/DDBJ whole genome shotgun (WGS) entry which is preliminary data.</text>
</comment>
<evidence type="ECO:0000313" key="2">
    <source>
        <dbReference type="EMBL" id="RKT46551.1"/>
    </source>
</evidence>
<gene>
    <name evidence="2" type="ORF">BDD21_4073</name>
</gene>
<dbReference type="PANTHER" id="PTHR36302">
    <property type="entry name" value="BLR7088 PROTEIN"/>
    <property type="match status" value="1"/>
</dbReference>
<dbReference type="Gene3D" id="2.60.40.1890">
    <property type="entry name" value="PCu(A)C copper chaperone"/>
    <property type="match status" value="1"/>
</dbReference>
<evidence type="ECO:0000256" key="1">
    <source>
        <dbReference type="SAM" id="SignalP"/>
    </source>
</evidence>
<sequence>MKWLLKFVNYSNGNSMKKLITLLTALTLSSAAMADVQVSDSYARAVPPGQPNSAAFLTLKNTSDEQVALQSASSSAADVVELHTHSHVDGVMQMHKVPRITLNGNETVVLEPGGLHMMLIGLNQSLITGEQIDLTLNFSDGSTQTLNVEIKDVMAAMGKKHHH</sequence>
<feature type="signal peptide" evidence="1">
    <location>
        <begin position="1"/>
        <end position="34"/>
    </location>
</feature>
<dbReference type="InterPro" id="IPR058248">
    <property type="entry name" value="Lxx211020-like"/>
</dbReference>
<reference evidence="2 3" key="1">
    <citation type="submission" date="2018-10" db="EMBL/GenBank/DDBJ databases">
        <title>Genomic Encyclopedia of Archaeal and Bacterial Type Strains, Phase II (KMG-II): from individual species to whole genera.</title>
        <authorList>
            <person name="Goeker M."/>
        </authorList>
    </citation>
    <scope>NUCLEOTIDE SEQUENCE [LARGE SCALE GENOMIC DNA]</scope>
    <source>
        <strain evidence="2 3">DSM 235</strain>
    </source>
</reference>
<dbReference type="Proteomes" id="UP000274556">
    <property type="component" value="Unassembled WGS sequence"/>
</dbReference>
<evidence type="ECO:0008006" key="4">
    <source>
        <dbReference type="Google" id="ProtNLM"/>
    </source>
</evidence>
<proteinExistence type="predicted"/>
<evidence type="ECO:0000313" key="3">
    <source>
        <dbReference type="Proteomes" id="UP000274556"/>
    </source>
</evidence>
<dbReference type="InterPro" id="IPR007410">
    <property type="entry name" value="LpqE-like"/>
</dbReference>
<dbReference type="EMBL" id="RBXL01000001">
    <property type="protein sequence ID" value="RKT46551.1"/>
    <property type="molecule type" value="Genomic_DNA"/>
</dbReference>
<protein>
    <recommendedName>
        <fullName evidence="4">Copper(I)-binding protein</fullName>
    </recommendedName>
</protein>
<dbReference type="InterPro" id="IPR036182">
    <property type="entry name" value="PCuAC_sf"/>
</dbReference>
<keyword evidence="3" id="KW-1185">Reference proteome</keyword>